<accession>A0A6J5TXG3</accession>
<dbReference type="PANTHER" id="PTHR46033">
    <property type="entry name" value="PROTEIN MAIN-LIKE 2"/>
    <property type="match status" value="1"/>
</dbReference>
<evidence type="ECO:0000313" key="3">
    <source>
        <dbReference type="Proteomes" id="UP000507222"/>
    </source>
</evidence>
<dbReference type="AlphaFoldDB" id="A0A6J5TXG3"/>
<proteinExistence type="predicted"/>
<dbReference type="InterPro" id="IPR044824">
    <property type="entry name" value="MAIN-like"/>
</dbReference>
<dbReference type="Proteomes" id="UP000507222">
    <property type="component" value="Unassembled WGS sequence"/>
</dbReference>
<name>A0A6J5TXG3_PRUAR</name>
<sequence>MAPKKIHAYVLESSSSEDATAIPTHPILVPILVCRTEGVDCSNWNKMLPRFFFPKIDVSNIDIRWVDWVVRMEPRYKGCWLDHGIYHAITCSTIQLQANSPLLGLALVFWNSASNTFDFGIGPMSISILDLVVIFGFRPHGQSADWLGDFQENPLKEQERKENLEILSGLIGSNRVYGAFMGAFMNQTMDYPHGEHIMFMMDIATGPLVLGSIYRALREATIAPVNLNVKGPMWMDMLIYQGPKDANNSLASGNMDVFSCLQLLDLPYGGRMDYRNNQYGVEAYNP</sequence>
<feature type="domain" description="Aminotransferase-like plant mobile" evidence="1">
    <location>
        <begin position="84"/>
        <end position="201"/>
    </location>
</feature>
<organism evidence="2 3">
    <name type="scientific">Prunus armeniaca</name>
    <name type="common">Apricot</name>
    <name type="synonym">Armeniaca vulgaris</name>
    <dbReference type="NCBI Taxonomy" id="36596"/>
    <lineage>
        <taxon>Eukaryota</taxon>
        <taxon>Viridiplantae</taxon>
        <taxon>Streptophyta</taxon>
        <taxon>Embryophyta</taxon>
        <taxon>Tracheophyta</taxon>
        <taxon>Spermatophyta</taxon>
        <taxon>Magnoliopsida</taxon>
        <taxon>eudicotyledons</taxon>
        <taxon>Gunneridae</taxon>
        <taxon>Pentapetalae</taxon>
        <taxon>rosids</taxon>
        <taxon>fabids</taxon>
        <taxon>Rosales</taxon>
        <taxon>Rosaceae</taxon>
        <taxon>Amygdaloideae</taxon>
        <taxon>Amygdaleae</taxon>
        <taxon>Prunus</taxon>
    </lineage>
</organism>
<evidence type="ECO:0000259" key="1">
    <source>
        <dbReference type="Pfam" id="PF10536"/>
    </source>
</evidence>
<dbReference type="GO" id="GO:0010073">
    <property type="term" value="P:meristem maintenance"/>
    <property type="evidence" value="ECO:0007669"/>
    <property type="project" value="InterPro"/>
</dbReference>
<protein>
    <recommendedName>
        <fullName evidence="1">Aminotransferase-like plant mobile domain-containing protein</fullName>
    </recommendedName>
</protein>
<evidence type="ECO:0000313" key="2">
    <source>
        <dbReference type="EMBL" id="CAB4268413.1"/>
    </source>
</evidence>
<dbReference type="PANTHER" id="PTHR46033:SF65">
    <property type="entry name" value="AMINOTRANSFERASE-LIKE PLANT MOBILE DOMAIN-CONTAINING PROTEIN"/>
    <property type="match status" value="1"/>
</dbReference>
<reference evidence="2 3" key="1">
    <citation type="submission" date="2020-05" db="EMBL/GenBank/DDBJ databases">
        <authorList>
            <person name="Campoy J."/>
            <person name="Schneeberger K."/>
            <person name="Spophaly S."/>
        </authorList>
    </citation>
    <scope>NUCLEOTIDE SEQUENCE [LARGE SCALE GENOMIC DNA]</scope>
    <source>
        <strain evidence="2">PruArmRojPasFocal</strain>
    </source>
</reference>
<gene>
    <name evidence="2" type="ORF">CURHAP_LOCUS11937</name>
</gene>
<dbReference type="EMBL" id="CAEKDK010000002">
    <property type="protein sequence ID" value="CAB4268413.1"/>
    <property type="molecule type" value="Genomic_DNA"/>
</dbReference>
<dbReference type="InterPro" id="IPR019557">
    <property type="entry name" value="AminoTfrase-like_pln_mobile"/>
</dbReference>
<dbReference type="Pfam" id="PF10536">
    <property type="entry name" value="PMD"/>
    <property type="match status" value="1"/>
</dbReference>